<dbReference type="PANTHER" id="PTHR33490">
    <property type="entry name" value="BLR5614 PROTEIN-RELATED"/>
    <property type="match status" value="1"/>
</dbReference>
<reference evidence="3" key="1">
    <citation type="journal article" date="2019" name="Int. J. Syst. Evol. Microbiol.">
        <title>The Global Catalogue of Microorganisms (GCM) 10K type strain sequencing project: providing services to taxonomists for standard genome sequencing and annotation.</title>
        <authorList>
            <consortium name="The Broad Institute Genomics Platform"/>
            <consortium name="The Broad Institute Genome Sequencing Center for Infectious Disease"/>
            <person name="Wu L."/>
            <person name="Ma J."/>
        </authorList>
    </citation>
    <scope>NUCLEOTIDE SEQUENCE [LARGE SCALE GENOMIC DNA]</scope>
    <source>
        <strain evidence="3">JCM 16703</strain>
    </source>
</reference>
<feature type="domain" description="Transglutaminase-like" evidence="1">
    <location>
        <begin position="33"/>
        <end position="134"/>
    </location>
</feature>
<dbReference type="Gene3D" id="3.10.620.30">
    <property type="match status" value="1"/>
</dbReference>
<dbReference type="InterPro" id="IPR038765">
    <property type="entry name" value="Papain-like_cys_pep_sf"/>
</dbReference>
<sequence>MAVHLRQAHPLEAYLTGDDLIEVDHPEILTVGARLRGEHSDDRDFAAAAFAWVRDEVAHSLDVQDPRVTLRATDVLRERVGLCYAKSVLLAAILRGQGIATALCFQRLADGAGGYAVHGLVAVHLDGAWHRQDPRGNKPGVAAAFSLEREVLAFEVDPDAGEADYPDLHATVPREIVSALAHCTDILSCVLPDSLE</sequence>
<name>A0ABP7XYE9_9ACTN</name>
<dbReference type="EMBL" id="BAAAZH010000028">
    <property type="protein sequence ID" value="GAA4127008.1"/>
    <property type="molecule type" value="Genomic_DNA"/>
</dbReference>
<protein>
    <submittedName>
        <fullName evidence="2">Transglutaminase domain-containing protein</fullName>
    </submittedName>
</protein>
<dbReference type="SUPFAM" id="SSF54001">
    <property type="entry name" value="Cysteine proteinases"/>
    <property type="match status" value="1"/>
</dbReference>
<evidence type="ECO:0000259" key="1">
    <source>
        <dbReference type="Pfam" id="PF01841"/>
    </source>
</evidence>
<proteinExistence type="predicted"/>
<evidence type="ECO:0000313" key="2">
    <source>
        <dbReference type="EMBL" id="GAA4127008.1"/>
    </source>
</evidence>
<dbReference type="InterPro" id="IPR002931">
    <property type="entry name" value="Transglutaminase-like"/>
</dbReference>
<evidence type="ECO:0000313" key="3">
    <source>
        <dbReference type="Proteomes" id="UP001501495"/>
    </source>
</evidence>
<keyword evidence="3" id="KW-1185">Reference proteome</keyword>
<organism evidence="2 3">
    <name type="scientific">Nocardioides fonticola</name>
    <dbReference type="NCBI Taxonomy" id="450363"/>
    <lineage>
        <taxon>Bacteria</taxon>
        <taxon>Bacillati</taxon>
        <taxon>Actinomycetota</taxon>
        <taxon>Actinomycetes</taxon>
        <taxon>Propionibacteriales</taxon>
        <taxon>Nocardioidaceae</taxon>
        <taxon>Nocardioides</taxon>
    </lineage>
</organism>
<dbReference type="Pfam" id="PF01841">
    <property type="entry name" value="Transglut_core"/>
    <property type="match status" value="1"/>
</dbReference>
<comment type="caution">
    <text evidence="2">The sequence shown here is derived from an EMBL/GenBank/DDBJ whole genome shotgun (WGS) entry which is preliminary data.</text>
</comment>
<gene>
    <name evidence="2" type="ORF">GCM10022215_37180</name>
</gene>
<dbReference type="RefSeq" id="WP_344734977.1">
    <property type="nucleotide sequence ID" value="NZ_BAAAZH010000028.1"/>
</dbReference>
<dbReference type="PANTHER" id="PTHR33490:SF3">
    <property type="entry name" value="CONSERVED INTEGRAL MEMBRANE PROTEIN"/>
    <property type="match status" value="1"/>
</dbReference>
<accession>A0ABP7XYE9</accession>
<dbReference type="Proteomes" id="UP001501495">
    <property type="component" value="Unassembled WGS sequence"/>
</dbReference>